<dbReference type="RefSeq" id="WP_041153814.1">
    <property type="nucleotide sequence ID" value="NZ_CBCRVP010000035.1"/>
</dbReference>
<proteinExistence type="predicted"/>
<dbReference type="Proteomes" id="UP000031977">
    <property type="component" value="Unassembled WGS sequence"/>
</dbReference>
<reference evidence="2 3" key="1">
    <citation type="submission" date="2015-01" db="EMBL/GenBank/DDBJ databases">
        <title>Draft genome of Vibrio mytili type strain CAIM 528.</title>
        <authorList>
            <person name="Gonzalez-Castillo A."/>
            <person name="Gomez-Gil B."/>
            <person name="Enciso-Ibarra J."/>
        </authorList>
    </citation>
    <scope>NUCLEOTIDE SEQUENCE [LARGE SCALE GENOMIC DNA]</scope>
    <source>
        <strain evidence="2 3">CAIM 528</strain>
    </source>
</reference>
<evidence type="ECO:0000313" key="3">
    <source>
        <dbReference type="Proteomes" id="UP000031977"/>
    </source>
</evidence>
<evidence type="ECO:0000256" key="1">
    <source>
        <dbReference type="SAM" id="Phobius"/>
    </source>
</evidence>
<dbReference type="STRING" id="50718.SU60_00370"/>
<dbReference type="AlphaFoldDB" id="A0A0C3IEA1"/>
<protein>
    <submittedName>
        <fullName evidence="2">Transcription-repair coupling factor</fullName>
    </submittedName>
</protein>
<comment type="caution">
    <text evidence="2">The sequence shown here is derived from an EMBL/GenBank/DDBJ whole genome shotgun (WGS) entry which is preliminary data.</text>
</comment>
<keyword evidence="1" id="KW-0472">Membrane</keyword>
<keyword evidence="3" id="KW-1185">Reference proteome</keyword>
<dbReference type="OrthoDB" id="5906577at2"/>
<evidence type="ECO:0000313" key="2">
    <source>
        <dbReference type="EMBL" id="KIN12662.1"/>
    </source>
</evidence>
<feature type="transmembrane region" description="Helical" evidence="1">
    <location>
        <begin position="6"/>
        <end position="24"/>
    </location>
</feature>
<sequence length="98" mass="10477">MDNPKTYILVFACLSAMLLLLLLIPPSTEKTVSATVISNTLTQSLDGQRRYLTIDAVTTGQQRVSVPISVSCSEGATATFKQATDSAIKQPLSLISCE</sequence>
<keyword evidence="1" id="KW-0812">Transmembrane</keyword>
<gene>
    <name evidence="2" type="ORF">SU60_00370</name>
</gene>
<accession>A0A0C3IEA1</accession>
<keyword evidence="1" id="KW-1133">Transmembrane helix</keyword>
<organism evidence="2 3">
    <name type="scientific">Vibrio mytili</name>
    <dbReference type="NCBI Taxonomy" id="50718"/>
    <lineage>
        <taxon>Bacteria</taxon>
        <taxon>Pseudomonadati</taxon>
        <taxon>Pseudomonadota</taxon>
        <taxon>Gammaproteobacteria</taxon>
        <taxon>Vibrionales</taxon>
        <taxon>Vibrionaceae</taxon>
        <taxon>Vibrio</taxon>
    </lineage>
</organism>
<name>A0A0C3IEA1_9VIBR</name>
<dbReference type="EMBL" id="JXOK01000002">
    <property type="protein sequence ID" value="KIN12662.1"/>
    <property type="molecule type" value="Genomic_DNA"/>
</dbReference>